<comment type="caution">
    <text evidence="2">The sequence shown here is derived from an EMBL/GenBank/DDBJ whole genome shotgun (WGS) entry which is preliminary data.</text>
</comment>
<evidence type="ECO:0000259" key="1">
    <source>
        <dbReference type="Pfam" id="PF18545"/>
    </source>
</evidence>
<accession>A0A3R7FX37</accession>
<proteinExistence type="predicted"/>
<dbReference type="AlphaFoldDB" id="A0A3R7FX37"/>
<gene>
    <name evidence="2" type="ORF">ATJ93_0186</name>
</gene>
<dbReference type="EMBL" id="RAPO01000001">
    <property type="protein sequence ID" value="RKD97203.1"/>
    <property type="molecule type" value="Genomic_DNA"/>
</dbReference>
<dbReference type="RefSeq" id="WP_120242769.1">
    <property type="nucleotide sequence ID" value="NZ_RAPO01000001.1"/>
</dbReference>
<feature type="domain" description="Halobacterial output" evidence="1">
    <location>
        <begin position="28"/>
        <end position="91"/>
    </location>
</feature>
<evidence type="ECO:0000313" key="2">
    <source>
        <dbReference type="EMBL" id="RKD97203.1"/>
    </source>
</evidence>
<dbReference type="Pfam" id="PF18545">
    <property type="entry name" value="HalOD1"/>
    <property type="match status" value="1"/>
</dbReference>
<dbReference type="OrthoDB" id="271604at2157"/>
<sequence>MTETPRTDGGSTDDSTPRLQLSYTLEDGEAPSTGVVKAAAILTDTSPLDLEPLYDVIDPDHLDGMFESPDGGTVFIETRFVYCGCTVTVTPETVYLERIRDDC</sequence>
<dbReference type="InterPro" id="IPR040624">
    <property type="entry name" value="HalOD1"/>
</dbReference>
<name>A0A3R7FX37_9EURY</name>
<evidence type="ECO:0000313" key="3">
    <source>
        <dbReference type="Proteomes" id="UP000283805"/>
    </source>
</evidence>
<dbReference type="Proteomes" id="UP000283805">
    <property type="component" value="Unassembled WGS sequence"/>
</dbReference>
<protein>
    <recommendedName>
        <fullName evidence="1">Halobacterial output domain-containing protein</fullName>
    </recommendedName>
</protein>
<organism evidence="2 3">
    <name type="scientific">Halopiger aswanensis</name>
    <dbReference type="NCBI Taxonomy" id="148449"/>
    <lineage>
        <taxon>Archaea</taxon>
        <taxon>Methanobacteriati</taxon>
        <taxon>Methanobacteriota</taxon>
        <taxon>Stenosarchaea group</taxon>
        <taxon>Halobacteria</taxon>
        <taxon>Halobacteriales</taxon>
        <taxon>Natrialbaceae</taxon>
        <taxon>Halopiger</taxon>
    </lineage>
</organism>
<keyword evidence="3" id="KW-1185">Reference proteome</keyword>
<reference evidence="2 3" key="1">
    <citation type="submission" date="2018-09" db="EMBL/GenBank/DDBJ databases">
        <title>Genomic Encyclopedia of Archaeal and Bacterial Type Strains, Phase II (KMG-II): from individual species to whole genera.</title>
        <authorList>
            <person name="Goeker M."/>
        </authorList>
    </citation>
    <scope>NUCLEOTIDE SEQUENCE [LARGE SCALE GENOMIC DNA]</scope>
    <source>
        <strain evidence="2 3">DSM 13151</strain>
    </source>
</reference>